<protein>
    <recommendedName>
        <fullName evidence="2">SWIM-type domain-containing protein</fullName>
    </recommendedName>
</protein>
<evidence type="ECO:0000313" key="4">
    <source>
        <dbReference type="EMBL" id="GGI85471.1"/>
    </source>
</evidence>
<dbReference type="EMBL" id="AP026830">
    <property type="protein sequence ID" value="BDR92897.1"/>
    <property type="molecule type" value="Genomic_DNA"/>
</dbReference>
<evidence type="ECO:0000313" key="5">
    <source>
        <dbReference type="Proteomes" id="UP000657075"/>
    </source>
</evidence>
<evidence type="ECO:0000313" key="3">
    <source>
        <dbReference type="EMBL" id="BDR92897.1"/>
    </source>
</evidence>
<sequence>MGGATETEKTIEKIAIEKLRRKFPNKANSWIRRAITRFRENTIRQLNENTWIVDGDPKLGDKYLNYIVHFKDGRYHCSCFESSWGPRRKNELCTHIAAVILHREYSKLLQPIYAAIINMECEGDYHFEVLDKEVKVIKQVKALSSDAVEPRYRVTYVLMSNDPRTVKVRYACKDEANEREVVLSKTMRYMVELLMR</sequence>
<reference evidence="4" key="2">
    <citation type="submission" date="2020-09" db="EMBL/GenBank/DDBJ databases">
        <authorList>
            <person name="Sun Q."/>
            <person name="Ohkuma M."/>
        </authorList>
    </citation>
    <scope>NUCLEOTIDE SEQUENCE</scope>
    <source>
        <strain evidence="4">JCM 11219</strain>
    </source>
</reference>
<keyword evidence="1" id="KW-0479">Metal-binding</keyword>
<keyword evidence="6" id="KW-1185">Reference proteome</keyword>
<gene>
    <name evidence="4" type="ORF">GCM10007112_23130</name>
    <name evidence="3" type="ORF">Vsou_19900</name>
</gene>
<name>A0A830E4G2_9CREN</name>
<feature type="domain" description="SWIM-type" evidence="2">
    <location>
        <begin position="66"/>
        <end position="104"/>
    </location>
</feature>
<dbReference type="RefSeq" id="WP_229709943.1">
    <property type="nucleotide sequence ID" value="NZ_AP026830.1"/>
</dbReference>
<dbReference type="GeneID" id="76207528"/>
<dbReference type="GO" id="GO:0008270">
    <property type="term" value="F:zinc ion binding"/>
    <property type="evidence" value="ECO:0007669"/>
    <property type="project" value="UniProtKB-KW"/>
</dbReference>
<dbReference type="Proteomes" id="UP000657075">
    <property type="component" value="Unassembled WGS sequence"/>
</dbReference>
<evidence type="ECO:0000259" key="2">
    <source>
        <dbReference type="PROSITE" id="PS50966"/>
    </source>
</evidence>
<proteinExistence type="predicted"/>
<dbReference type="Proteomes" id="UP001060771">
    <property type="component" value="Chromosome"/>
</dbReference>
<evidence type="ECO:0000313" key="6">
    <source>
        <dbReference type="Proteomes" id="UP001060771"/>
    </source>
</evidence>
<accession>A0A830E4G2</accession>
<dbReference type="InterPro" id="IPR007527">
    <property type="entry name" value="Znf_SWIM"/>
</dbReference>
<evidence type="ECO:0000256" key="1">
    <source>
        <dbReference type="PROSITE-ProRule" id="PRU00325"/>
    </source>
</evidence>
<keyword evidence="1" id="KW-0863">Zinc-finger</keyword>
<keyword evidence="1" id="KW-0862">Zinc</keyword>
<dbReference type="PROSITE" id="PS50966">
    <property type="entry name" value="ZF_SWIM"/>
    <property type="match status" value="1"/>
</dbReference>
<dbReference type="EMBL" id="BMNM01000013">
    <property type="protein sequence ID" value="GGI85471.1"/>
    <property type="molecule type" value="Genomic_DNA"/>
</dbReference>
<reference evidence="4" key="1">
    <citation type="journal article" date="2014" name="Int. J. Syst. Evol. Microbiol.">
        <title>Complete genome sequence of Corynebacterium casei LMG S-19264T (=DSM 44701T), isolated from a smear-ripened cheese.</title>
        <authorList>
            <consortium name="US DOE Joint Genome Institute (JGI-PGF)"/>
            <person name="Walter F."/>
            <person name="Albersmeier A."/>
            <person name="Kalinowski J."/>
            <person name="Ruckert C."/>
        </authorList>
    </citation>
    <scope>NUCLEOTIDE SEQUENCE</scope>
    <source>
        <strain evidence="4">JCM 11219</strain>
    </source>
</reference>
<reference evidence="3" key="4">
    <citation type="journal article" date="2023" name="Microbiol. Resour. Announc.">
        <title>Complete Genome Sequence of Vulcanisaeta souniana Strain IC-059, a Hyperthermophilic Archaeon Isolated from Hot Spring Water in Japan.</title>
        <authorList>
            <person name="Kato S."/>
            <person name="Itoh T."/>
            <person name="Wu L."/>
            <person name="Ma J."/>
            <person name="Ohkuma M."/>
        </authorList>
    </citation>
    <scope>NUCLEOTIDE SEQUENCE</scope>
    <source>
        <strain evidence="3">JCM 11219</strain>
    </source>
</reference>
<reference evidence="6" key="3">
    <citation type="submission" date="2022-09" db="EMBL/GenBank/DDBJ databases">
        <title>Complete genome sequence of Vulcanisaeta souniana.</title>
        <authorList>
            <person name="Kato S."/>
            <person name="Itoh T."/>
            <person name="Ohkuma M."/>
        </authorList>
    </citation>
    <scope>NUCLEOTIDE SEQUENCE [LARGE SCALE GENOMIC DNA]</scope>
    <source>
        <strain evidence="6">JCM 11219</strain>
    </source>
</reference>
<organism evidence="4 5">
    <name type="scientific">Vulcanisaeta souniana JCM 11219</name>
    <dbReference type="NCBI Taxonomy" id="1293586"/>
    <lineage>
        <taxon>Archaea</taxon>
        <taxon>Thermoproteota</taxon>
        <taxon>Thermoprotei</taxon>
        <taxon>Thermoproteales</taxon>
        <taxon>Thermoproteaceae</taxon>
        <taxon>Vulcanisaeta</taxon>
    </lineage>
</organism>
<dbReference type="AlphaFoldDB" id="A0A830E4G2"/>